<organism evidence="1 2">
    <name type="scientific">Clunio marinus</name>
    <dbReference type="NCBI Taxonomy" id="568069"/>
    <lineage>
        <taxon>Eukaryota</taxon>
        <taxon>Metazoa</taxon>
        <taxon>Ecdysozoa</taxon>
        <taxon>Arthropoda</taxon>
        <taxon>Hexapoda</taxon>
        <taxon>Insecta</taxon>
        <taxon>Pterygota</taxon>
        <taxon>Neoptera</taxon>
        <taxon>Endopterygota</taxon>
        <taxon>Diptera</taxon>
        <taxon>Nematocera</taxon>
        <taxon>Chironomoidea</taxon>
        <taxon>Chironomidae</taxon>
        <taxon>Clunio</taxon>
    </lineage>
</organism>
<reference evidence="1 2" key="1">
    <citation type="submission" date="2015-04" db="EMBL/GenBank/DDBJ databases">
        <authorList>
            <person name="Syromyatnikov M.Y."/>
            <person name="Popov V.N."/>
        </authorList>
    </citation>
    <scope>NUCLEOTIDE SEQUENCE [LARGE SCALE GENOMIC DNA]</scope>
</reference>
<proteinExistence type="predicted"/>
<sequence>MNLHPRSCDTRLDFKTRQSNISLSMQKISINGLDCDRRKQKNSIVCYSNVTYINLLFLDMFNLSRNDISPVPA</sequence>
<protein>
    <submittedName>
        <fullName evidence="1">CLUMA_CG000306, isoform A</fullName>
    </submittedName>
</protein>
<name>A0A1J1HEW0_9DIPT</name>
<gene>
    <name evidence="1" type="ORF">CLUMA_CG000306</name>
</gene>
<dbReference type="AlphaFoldDB" id="A0A1J1HEW0"/>
<dbReference type="Proteomes" id="UP000183832">
    <property type="component" value="Unassembled WGS sequence"/>
</dbReference>
<accession>A0A1J1HEW0</accession>
<evidence type="ECO:0000313" key="2">
    <source>
        <dbReference type="Proteomes" id="UP000183832"/>
    </source>
</evidence>
<dbReference type="EMBL" id="CVRI01000001">
    <property type="protein sequence ID" value="CRK86533.1"/>
    <property type="molecule type" value="Genomic_DNA"/>
</dbReference>
<evidence type="ECO:0000313" key="1">
    <source>
        <dbReference type="EMBL" id="CRK86533.1"/>
    </source>
</evidence>
<keyword evidence="2" id="KW-1185">Reference proteome</keyword>